<dbReference type="Gene3D" id="3.90.1150.10">
    <property type="entry name" value="Aspartate Aminotransferase, domain 1"/>
    <property type="match status" value="1"/>
</dbReference>
<keyword evidence="3" id="KW-1185">Reference proteome</keyword>
<proteinExistence type="predicted"/>
<dbReference type="EMBL" id="FNFF01000013">
    <property type="protein sequence ID" value="SDK86828.1"/>
    <property type="molecule type" value="Genomic_DNA"/>
</dbReference>
<dbReference type="SUPFAM" id="SSF53383">
    <property type="entry name" value="PLP-dependent transferases"/>
    <property type="match status" value="1"/>
</dbReference>
<dbReference type="Proteomes" id="UP000199155">
    <property type="component" value="Unassembled WGS sequence"/>
</dbReference>
<dbReference type="PANTHER" id="PTHR43586:SF21">
    <property type="entry name" value="PYRIDOXAL PHOSPHATE (PLP)-DEPENDENT ASPARTATE AMINOTRANSFERASE SUPERFAMILY"/>
    <property type="match status" value="1"/>
</dbReference>
<dbReference type="Gene3D" id="3.40.640.10">
    <property type="entry name" value="Type I PLP-dependent aspartate aminotransferase-like (Major domain)"/>
    <property type="match status" value="1"/>
</dbReference>
<feature type="domain" description="Aminotransferase class V" evidence="1">
    <location>
        <begin position="58"/>
        <end position="298"/>
    </location>
</feature>
<evidence type="ECO:0000313" key="2">
    <source>
        <dbReference type="EMBL" id="SDK86828.1"/>
    </source>
</evidence>
<dbReference type="InterPro" id="IPR000192">
    <property type="entry name" value="Aminotrans_V_dom"/>
</dbReference>
<dbReference type="AlphaFoldDB" id="A0A1G9FEL6"/>
<dbReference type="GO" id="GO:0016829">
    <property type="term" value="F:lyase activity"/>
    <property type="evidence" value="ECO:0007669"/>
    <property type="project" value="UniProtKB-KW"/>
</dbReference>
<protein>
    <submittedName>
        <fullName evidence="2">Selenocysteine lyase/Cysteine desulfurase</fullName>
    </submittedName>
</protein>
<reference evidence="2 3" key="1">
    <citation type="submission" date="2016-10" db="EMBL/GenBank/DDBJ databases">
        <authorList>
            <person name="de Groot N.N."/>
        </authorList>
    </citation>
    <scope>NUCLEOTIDE SEQUENCE [LARGE SCALE GENOMIC DNA]</scope>
    <source>
        <strain evidence="2 3">CGMCC 4.5727</strain>
    </source>
</reference>
<keyword evidence="2" id="KW-0456">Lyase</keyword>
<dbReference type="InterPro" id="IPR015421">
    <property type="entry name" value="PyrdxlP-dep_Trfase_major"/>
</dbReference>
<dbReference type="PANTHER" id="PTHR43586">
    <property type="entry name" value="CYSTEINE DESULFURASE"/>
    <property type="match status" value="1"/>
</dbReference>
<dbReference type="STRING" id="417292.SAMN05421806_11374"/>
<sequence length="353" mass="37074">MPAQSGTMNPLAPSLFAPATTHLNTASFGLLPQPAVRALQDALAAAAGGRPTDMWGDLEATRAAFARIAGVPMHRVALGSSVTEYAAIIAASLPEGAEVLLPEADFASLVNPFHLRRDLKIRTVPLEALADEVRDGTALVATSAVQSADGRLADLTALTAAARAHGARTLVDASQSAGWLPVAEADYTVAVGYKWLLCPRGITFFIAPEDQELFASLHPLLAGWVAGEHPWDSCYGPVTEYARSARRFDISPSLYAYVAARHGLQVIEDLGVAAVHAHNTALADRYRAGLAERGHTPVDAPGSAIVSVPGLGARQPELSAAGIELSDRAGNLRASFHLYNSAEDVDRLLALLA</sequence>
<evidence type="ECO:0000259" key="1">
    <source>
        <dbReference type="Pfam" id="PF00266"/>
    </source>
</evidence>
<name>A0A1G9FEL6_9ACTN</name>
<dbReference type="InterPro" id="IPR015424">
    <property type="entry name" value="PyrdxlP-dep_Trfase"/>
</dbReference>
<evidence type="ECO:0000313" key="3">
    <source>
        <dbReference type="Proteomes" id="UP000199155"/>
    </source>
</evidence>
<organism evidence="2 3">
    <name type="scientific">Streptomyces indicus</name>
    <dbReference type="NCBI Taxonomy" id="417292"/>
    <lineage>
        <taxon>Bacteria</taxon>
        <taxon>Bacillati</taxon>
        <taxon>Actinomycetota</taxon>
        <taxon>Actinomycetes</taxon>
        <taxon>Kitasatosporales</taxon>
        <taxon>Streptomycetaceae</taxon>
        <taxon>Streptomyces</taxon>
    </lineage>
</organism>
<dbReference type="InterPro" id="IPR015422">
    <property type="entry name" value="PyrdxlP-dep_Trfase_small"/>
</dbReference>
<gene>
    <name evidence="2" type="ORF">SAMN05421806_11374</name>
</gene>
<dbReference type="Pfam" id="PF00266">
    <property type="entry name" value="Aminotran_5"/>
    <property type="match status" value="1"/>
</dbReference>
<accession>A0A1G9FEL6</accession>